<dbReference type="InterPro" id="IPR050706">
    <property type="entry name" value="Cyclic-di-GMP_PDE-like"/>
</dbReference>
<evidence type="ECO:0000259" key="1">
    <source>
        <dbReference type="PROSITE" id="PS50883"/>
    </source>
</evidence>
<evidence type="ECO:0000313" key="2">
    <source>
        <dbReference type="EMBL" id="MEZ2739628.1"/>
    </source>
</evidence>
<dbReference type="SUPFAM" id="SSF141868">
    <property type="entry name" value="EAL domain-like"/>
    <property type="match status" value="1"/>
</dbReference>
<dbReference type="PANTHER" id="PTHR33121:SF15">
    <property type="entry name" value="BLUE LIGHT- AND TEMPERATURE-REGULATED ANTIREPRESSOR BLUF"/>
    <property type="match status" value="1"/>
</dbReference>
<sequence>MIPPIQDSSIPPCKKCHDREPLELAFSMAFQPIVDVRTNTIFAYEALVRGLDGSGALQILSQVTEDNRYQFDQACRVQAVSLAARLGIKSHVSINFLPNAVYEPAACIRKTLEAANEHQFPTHQLIFEITENERVVDKDHLKRIMQEYRRRGFKTAIDDFGAGYSGLNLLAEFQPDIIKLDMELVRDIGSNPVRQAIVQGILGVCKALSIEVIAEGVETESEFLTLQAMGVYYFQGYFFAKPAFESLPEVNWPRTEALS</sequence>
<protein>
    <submittedName>
        <fullName evidence="2">EAL domain-containing protein</fullName>
    </submittedName>
</protein>
<dbReference type="PANTHER" id="PTHR33121">
    <property type="entry name" value="CYCLIC DI-GMP PHOSPHODIESTERASE PDEF"/>
    <property type="match status" value="1"/>
</dbReference>
<dbReference type="Pfam" id="PF00563">
    <property type="entry name" value="EAL"/>
    <property type="match status" value="1"/>
</dbReference>
<dbReference type="CDD" id="cd01948">
    <property type="entry name" value="EAL"/>
    <property type="match status" value="1"/>
</dbReference>
<dbReference type="SMART" id="SM00052">
    <property type="entry name" value="EAL"/>
    <property type="match status" value="1"/>
</dbReference>
<name>A0ABV4ICQ6_9BURK</name>
<dbReference type="Proteomes" id="UP001567350">
    <property type="component" value="Unassembled WGS sequence"/>
</dbReference>
<organism evidence="2 3">
    <name type="scientific">Comamonas jiangduensis</name>
    <dbReference type="NCBI Taxonomy" id="1194168"/>
    <lineage>
        <taxon>Bacteria</taxon>
        <taxon>Pseudomonadati</taxon>
        <taxon>Pseudomonadota</taxon>
        <taxon>Betaproteobacteria</taxon>
        <taxon>Burkholderiales</taxon>
        <taxon>Comamonadaceae</taxon>
        <taxon>Comamonas</taxon>
    </lineage>
</organism>
<feature type="domain" description="EAL" evidence="1">
    <location>
        <begin position="6"/>
        <end position="256"/>
    </location>
</feature>
<dbReference type="EMBL" id="JBGJLR010000008">
    <property type="protein sequence ID" value="MEZ2739628.1"/>
    <property type="molecule type" value="Genomic_DNA"/>
</dbReference>
<dbReference type="RefSeq" id="WP_370893640.1">
    <property type="nucleotide sequence ID" value="NZ_JBGJLR010000008.1"/>
</dbReference>
<accession>A0ABV4ICQ6</accession>
<keyword evidence="3" id="KW-1185">Reference proteome</keyword>
<dbReference type="InterPro" id="IPR001633">
    <property type="entry name" value="EAL_dom"/>
</dbReference>
<proteinExistence type="predicted"/>
<gene>
    <name evidence="2" type="ORF">ACBP88_09225</name>
</gene>
<dbReference type="PROSITE" id="PS50883">
    <property type="entry name" value="EAL"/>
    <property type="match status" value="1"/>
</dbReference>
<reference evidence="2 3" key="1">
    <citation type="submission" date="2024-08" db="EMBL/GenBank/DDBJ databases">
        <authorList>
            <person name="Feng Z."/>
            <person name="Ronholm J."/>
        </authorList>
    </citation>
    <scope>NUCLEOTIDE SEQUENCE [LARGE SCALE GENOMIC DNA]</scope>
    <source>
        <strain evidence="2 3">4-AB0-8</strain>
    </source>
</reference>
<dbReference type="Gene3D" id="3.20.20.450">
    <property type="entry name" value="EAL domain"/>
    <property type="match status" value="1"/>
</dbReference>
<comment type="caution">
    <text evidence="2">The sequence shown here is derived from an EMBL/GenBank/DDBJ whole genome shotgun (WGS) entry which is preliminary data.</text>
</comment>
<dbReference type="InterPro" id="IPR035919">
    <property type="entry name" value="EAL_sf"/>
</dbReference>
<evidence type="ECO:0000313" key="3">
    <source>
        <dbReference type="Proteomes" id="UP001567350"/>
    </source>
</evidence>